<evidence type="ECO:0000259" key="6">
    <source>
        <dbReference type="PROSITE" id="PS50075"/>
    </source>
</evidence>
<evidence type="ECO:0000256" key="3">
    <source>
        <dbReference type="ARBA" id="ARBA00022450"/>
    </source>
</evidence>
<dbReference type="CDD" id="cd17646">
    <property type="entry name" value="A_NRPS_AB3403-like"/>
    <property type="match status" value="1"/>
</dbReference>
<dbReference type="InterPro" id="IPR000873">
    <property type="entry name" value="AMP-dep_synth/lig_dom"/>
</dbReference>
<evidence type="ECO:0000256" key="1">
    <source>
        <dbReference type="ARBA" id="ARBA00001957"/>
    </source>
</evidence>
<feature type="domain" description="Carrier" evidence="6">
    <location>
        <begin position="961"/>
        <end position="1035"/>
    </location>
</feature>
<name>A0A9X7JJN6_9ACTN</name>
<dbReference type="InterPro" id="IPR010071">
    <property type="entry name" value="AA_adenyl_dom"/>
</dbReference>
<dbReference type="InterPro" id="IPR025110">
    <property type="entry name" value="AMP-bd_C"/>
</dbReference>
<dbReference type="Gene3D" id="1.10.1200.10">
    <property type="entry name" value="ACP-like"/>
    <property type="match status" value="1"/>
</dbReference>
<dbReference type="InterPro" id="IPR042099">
    <property type="entry name" value="ANL_N_sf"/>
</dbReference>
<dbReference type="GO" id="GO:0044550">
    <property type="term" value="P:secondary metabolite biosynthetic process"/>
    <property type="evidence" value="ECO:0007669"/>
    <property type="project" value="UniProtKB-ARBA"/>
</dbReference>
<dbReference type="Gene3D" id="3.40.50.980">
    <property type="match status" value="2"/>
</dbReference>
<dbReference type="PROSITE" id="PS00455">
    <property type="entry name" value="AMP_BINDING"/>
    <property type="match status" value="2"/>
</dbReference>
<dbReference type="PANTHER" id="PTHR45527:SF1">
    <property type="entry name" value="FATTY ACID SYNTHASE"/>
    <property type="match status" value="1"/>
</dbReference>
<organism evidence="7 8">
    <name type="scientific">Streptosporangium nondiastaticum</name>
    <dbReference type="NCBI Taxonomy" id="35764"/>
    <lineage>
        <taxon>Bacteria</taxon>
        <taxon>Bacillati</taxon>
        <taxon>Actinomycetota</taxon>
        <taxon>Actinomycetes</taxon>
        <taxon>Streptosporangiales</taxon>
        <taxon>Streptosporangiaceae</taxon>
        <taxon>Streptosporangium</taxon>
    </lineage>
</organism>
<dbReference type="GO" id="GO:0008610">
    <property type="term" value="P:lipid biosynthetic process"/>
    <property type="evidence" value="ECO:0007669"/>
    <property type="project" value="UniProtKB-ARBA"/>
</dbReference>
<dbReference type="InterPro" id="IPR006162">
    <property type="entry name" value="Ppantetheine_attach_site"/>
</dbReference>
<dbReference type="SUPFAM" id="SSF52777">
    <property type="entry name" value="CoA-dependent acyltransferases"/>
    <property type="match status" value="4"/>
</dbReference>
<feature type="region of interest" description="Disordered" evidence="5">
    <location>
        <begin position="1994"/>
        <end position="2015"/>
    </location>
</feature>
<dbReference type="NCBIfam" id="TIGR01733">
    <property type="entry name" value="AA-adenyl-dom"/>
    <property type="match status" value="2"/>
</dbReference>
<dbReference type="GO" id="GO:0031177">
    <property type="term" value="F:phosphopantetheine binding"/>
    <property type="evidence" value="ECO:0007669"/>
    <property type="project" value="InterPro"/>
</dbReference>
<dbReference type="CDD" id="cd17652">
    <property type="entry name" value="A_NRPS_CmdD_like"/>
    <property type="match status" value="1"/>
</dbReference>
<dbReference type="Gene3D" id="2.30.38.10">
    <property type="entry name" value="Luciferase, Domain 3"/>
    <property type="match status" value="1"/>
</dbReference>
<dbReference type="GO" id="GO:0005829">
    <property type="term" value="C:cytosol"/>
    <property type="evidence" value="ECO:0007669"/>
    <property type="project" value="TreeGrafter"/>
</dbReference>
<dbReference type="RefSeq" id="WP_106681518.1">
    <property type="nucleotide sequence ID" value="NZ_PXWG01000152.1"/>
</dbReference>
<sequence length="2120" mass="225164">MSPLSAEGTSLPLTAAQRGVWFSHRFGPAAATFNLATYLEIHGPVDAELLRRAIRRAELECGTFDVRFHETEHGARQEFAERGNTSWRTVDLRSAPEPLEAARRWMETDRTTPLDLLGDVLSLDALLLLGDEHAVWYNRCHHLLVDAYGGVVLTRRVAEHYDALVAGAEPAGEPLGTVSALVEEEAAYRASEQYAADRDHWLARFADRPDAVSLSERPPGTPGVPHARTVHLPEEELAAIRAAGREARTPWTVPVVAAVAAFLHGMTGRRDITLGIPVTARRTATALSTPGMLSNQLPLRVAVDPAMTRAQLLRHVAQELGELLAHQCFPYEDLRRDLKLLGSGEQLFGVSVNIQPTSAELRLGGHRTTSVTLASGPVGDLSVNVRPGPGGAGLEIEFEAASDRYTAAEADAHQQRFLAFLRSLAGAAPDLPLGRLGLLTDDEREELLRQPAVPAAPAATLPALFEAQVRRTPGADAVLDGDVRLSYDELNTRANRLARVLVEHGAGPGDFVAAAMPRTAEALVALLAVAKSGAAHVPVDTAYPAARIADMLDDAAPGIVLTTRAHAAAFAAPGRTVLCLDEQAVPGAVPGTDLTDADRTGPLLPGHAAYVIFTSGSTGRPKGVVVPHTGLASLLATQVERLRPRPGNRVLMFASPSFDASVWELCTALLTGACAVVAGRERMMPGPPLAALVAETGADLMMLAPSALAAMPEGSLPEDISLLVAAEACPPDLVERWSPGRRMINAYGPTEATVLSTMSTPLAGRTVPPIGTPVNGMRAYVLDDALRPVPPGTAGELYVAGPGLAHGYHRRTGLTAQRFVADPFGAPGTRMYRTGDVVRRRPDGQLDYLGRSDAQVKVRGFRIEPGEIEARLTDEPSVQRAVVVVREDAKGVRRLVAYVVPAAGAEADPAVLRTALAASLPDYMVPAAFVPLTGFPLTPSGKLDRNALPAPEFTGADDSRAPRDERERVLCELVADVLGATGVGIDDNFFDLGGDSIVAIQFVTRAAKAGYRLTPQDVFTHKTVAALAACAAAVAPEDAPVTDAADLTPAMLPGERERLEERWAGFGLDAVLPLTPLQEGMHFHALYTAGEASDPYTIQKVFGLAGDLSAPALRAACQGLVDRHAALRAGFGQSESGEPLQLIARHVTVPWAEADLSGEDPAVRDGRLAELLAADKADGFDLAAPPLIRFTLVRTAPERHLLVLTCHHILFDGWSMPLILRDLFALYTHGGDGALPPAVSFEDYLAWLSAQDHDAAADAWRGALAGLEAPTLVAPGAPAAAAMPGLAVAELPEELTAALTATARSLDLTVNTVVQGAWALLLALLTGRDDVVLGSTVSGRPPLLPGVESMVGLLMNTVPVRVRLDPAEPLAALLARLQDDQAALGAYHYLGLAGIHRAAGTAELFDTTTVFENAPLDRAAIRRAVPGLRVTPEEGDATGATHYPLTLIVVPGDRMRLELTYRADLFTAAEARELTERVRRALETFATAPHTPVGSTDLLPAQERAALLRAGNATDRDHEPTTLAALFEERVRRTPGAVAVIDGDERLTYAELDRRAGRLASVLAARGAAPGRVVGVALPRSAALLTALHAVLKAGAAYLPLDLDYPRERIERMLEDAAPALVVDEEAYAALTEAADSLPEDHPAPRPALHPLHPAYVIHTSGSTGRPKGIVVAHDGIANYLRWMQDRFPLGPDDRVLQRTSMSFDPSVWEIFWPVLAGAAVVVAHPGAQETPGELPALIRRERVTVAQFVPSTLELFLQEEGTEACTSLRRVFCGGEAMTAGLVERFSHVCAAELHNLYGPTEVSVYTTSWHARPGEATGSVPVGLPADNLRVHVLDSSLRPVPTGVPGELYISGRGVTLGYAGRPGLTSERFLADPYGPPGSRMYRTGDLGLRRPGGELAYLGRADHQVKIRGHRVELGEIETVLSAAPGVARAAAVIREDRPGIRRIVAYVVPSGEPGTATGGLRERAVRELTAAMVPAAFVELPELPLTPNGKLDRKALPAPELPAAPAGRAPRDERERLLCDLFAELLGVERVGIDDSFFDLGGDSIISTRLAGRARAAGLAIGPRDVFTHRTVAALALAAEEVAPSAAYAPPAGPLVSLDLDELEELEAQWEISQ</sequence>
<dbReference type="FunFam" id="1.10.1200.10:FF:000005">
    <property type="entry name" value="Nonribosomal peptide synthetase 1"/>
    <property type="match status" value="2"/>
</dbReference>
<keyword evidence="4" id="KW-0597">Phosphoprotein</keyword>
<dbReference type="InterPro" id="IPR029058">
    <property type="entry name" value="AB_hydrolase_fold"/>
</dbReference>
<evidence type="ECO:0000313" key="7">
    <source>
        <dbReference type="EMBL" id="PSJ24897.1"/>
    </source>
</evidence>
<dbReference type="InterPro" id="IPR001242">
    <property type="entry name" value="Condensation_dom"/>
</dbReference>
<evidence type="ECO:0000256" key="5">
    <source>
        <dbReference type="SAM" id="MobiDB-lite"/>
    </source>
</evidence>
<keyword evidence="3" id="KW-0596">Phosphopantetheine</keyword>
<dbReference type="FunFam" id="3.40.50.980:FF:000002">
    <property type="entry name" value="Enterobactin synthetase component F"/>
    <property type="match status" value="1"/>
</dbReference>
<dbReference type="InterPro" id="IPR045851">
    <property type="entry name" value="AMP-bd_C_sf"/>
</dbReference>
<dbReference type="Gene3D" id="3.30.559.10">
    <property type="entry name" value="Chloramphenicol acetyltransferase-like domain"/>
    <property type="match status" value="2"/>
</dbReference>
<dbReference type="PROSITE" id="PS00012">
    <property type="entry name" value="PHOSPHOPANTETHEINE"/>
    <property type="match status" value="1"/>
</dbReference>
<dbReference type="Gene3D" id="3.40.50.12780">
    <property type="entry name" value="N-terminal domain of ligase-like"/>
    <property type="match status" value="1"/>
</dbReference>
<dbReference type="CDD" id="cd19543">
    <property type="entry name" value="DCL_NRPS"/>
    <property type="match status" value="1"/>
</dbReference>
<dbReference type="Pfam" id="PF00501">
    <property type="entry name" value="AMP-binding"/>
    <property type="match status" value="2"/>
</dbReference>
<dbReference type="Pfam" id="PF00668">
    <property type="entry name" value="Condensation"/>
    <property type="match status" value="2"/>
</dbReference>
<dbReference type="OrthoDB" id="3802848at2"/>
<accession>A0A9X7JJN6</accession>
<dbReference type="Proteomes" id="UP000242427">
    <property type="component" value="Unassembled WGS sequence"/>
</dbReference>
<dbReference type="PROSITE" id="PS50075">
    <property type="entry name" value="CARRIER"/>
    <property type="match status" value="2"/>
</dbReference>
<dbReference type="FunFam" id="3.40.50.12780:FF:000012">
    <property type="entry name" value="Non-ribosomal peptide synthetase"/>
    <property type="match status" value="2"/>
</dbReference>
<dbReference type="GO" id="GO:0043041">
    <property type="term" value="P:amino acid activation for nonribosomal peptide biosynthetic process"/>
    <property type="evidence" value="ECO:0007669"/>
    <property type="project" value="TreeGrafter"/>
</dbReference>
<dbReference type="GO" id="GO:0003824">
    <property type="term" value="F:catalytic activity"/>
    <property type="evidence" value="ECO:0007669"/>
    <property type="project" value="InterPro"/>
</dbReference>
<proteinExistence type="inferred from homology"/>
<evidence type="ECO:0000313" key="8">
    <source>
        <dbReference type="Proteomes" id="UP000242427"/>
    </source>
</evidence>
<dbReference type="SMART" id="SM00823">
    <property type="entry name" value="PKS_PP"/>
    <property type="match status" value="2"/>
</dbReference>
<dbReference type="Gene3D" id="3.40.50.1820">
    <property type="entry name" value="alpha/beta hydrolase"/>
    <property type="match status" value="1"/>
</dbReference>
<comment type="caution">
    <text evidence="7">The sequence shown here is derived from an EMBL/GenBank/DDBJ whole genome shotgun (WGS) entry which is preliminary data.</text>
</comment>
<reference evidence="7 8" key="1">
    <citation type="submission" date="2018-03" db="EMBL/GenBank/DDBJ databases">
        <title>Chitinolytic properties of Streptosporangium nondiastaticum TBG75A20.</title>
        <authorList>
            <person name="Gayathri V."/>
            <person name="Shiburaj S."/>
        </authorList>
    </citation>
    <scope>NUCLEOTIDE SEQUENCE [LARGE SCALE GENOMIC DNA]</scope>
    <source>
        <strain evidence="7 8">TBG75A20</strain>
    </source>
</reference>
<dbReference type="FunFam" id="3.30.300.30:FF:000010">
    <property type="entry name" value="Enterobactin synthetase component F"/>
    <property type="match status" value="2"/>
</dbReference>
<dbReference type="InterPro" id="IPR036736">
    <property type="entry name" value="ACP-like_sf"/>
</dbReference>
<dbReference type="Pfam" id="PF00550">
    <property type="entry name" value="PP-binding"/>
    <property type="match status" value="2"/>
</dbReference>
<keyword evidence="8" id="KW-1185">Reference proteome</keyword>
<gene>
    <name evidence="7" type="ORF">B7P34_31010</name>
</gene>
<protein>
    <submittedName>
        <fullName evidence="7">Non-ribosomal peptide synthetase</fullName>
    </submittedName>
</protein>
<dbReference type="FunFam" id="3.40.50.980:FF:000001">
    <property type="entry name" value="Non-ribosomal peptide synthetase"/>
    <property type="match status" value="1"/>
</dbReference>
<evidence type="ECO:0000256" key="4">
    <source>
        <dbReference type="ARBA" id="ARBA00022553"/>
    </source>
</evidence>
<dbReference type="InterPro" id="IPR020806">
    <property type="entry name" value="PKS_PP-bd"/>
</dbReference>
<dbReference type="EMBL" id="PXWG01000152">
    <property type="protein sequence ID" value="PSJ24897.1"/>
    <property type="molecule type" value="Genomic_DNA"/>
</dbReference>
<dbReference type="FunFam" id="2.30.38.10:FF:000001">
    <property type="entry name" value="Non-ribosomal peptide synthetase PvdI"/>
    <property type="match status" value="1"/>
</dbReference>
<dbReference type="InterPro" id="IPR020845">
    <property type="entry name" value="AMP-binding_CS"/>
</dbReference>
<dbReference type="Gene3D" id="3.30.300.30">
    <property type="match status" value="2"/>
</dbReference>
<dbReference type="Gene3D" id="3.30.559.30">
    <property type="entry name" value="Nonribosomal peptide synthetase, condensation domain"/>
    <property type="match status" value="2"/>
</dbReference>
<comment type="cofactor">
    <cofactor evidence="1">
        <name>pantetheine 4'-phosphate</name>
        <dbReference type="ChEBI" id="CHEBI:47942"/>
    </cofactor>
</comment>
<dbReference type="InterPro" id="IPR009081">
    <property type="entry name" value="PP-bd_ACP"/>
</dbReference>
<comment type="similarity">
    <text evidence="2">Belongs to the ATP-dependent AMP-binding enzyme family.</text>
</comment>
<dbReference type="PANTHER" id="PTHR45527">
    <property type="entry name" value="NONRIBOSOMAL PEPTIDE SYNTHETASE"/>
    <property type="match status" value="1"/>
</dbReference>
<evidence type="ECO:0000256" key="2">
    <source>
        <dbReference type="ARBA" id="ARBA00006432"/>
    </source>
</evidence>
<dbReference type="Pfam" id="PF13193">
    <property type="entry name" value="AMP-binding_C"/>
    <property type="match status" value="2"/>
</dbReference>
<dbReference type="SUPFAM" id="SSF47336">
    <property type="entry name" value="ACP-like"/>
    <property type="match status" value="2"/>
</dbReference>
<dbReference type="InterPro" id="IPR023213">
    <property type="entry name" value="CAT-like_dom_sf"/>
</dbReference>
<dbReference type="SUPFAM" id="SSF56801">
    <property type="entry name" value="Acetyl-CoA synthetase-like"/>
    <property type="match status" value="2"/>
</dbReference>
<feature type="domain" description="Carrier" evidence="6">
    <location>
        <begin position="2015"/>
        <end position="2089"/>
    </location>
</feature>
<feature type="compositionally biased region" description="Low complexity" evidence="5">
    <location>
        <begin position="2002"/>
        <end position="2014"/>
    </location>
</feature>